<keyword evidence="2" id="KW-0040">ANK repeat</keyword>
<gene>
    <name evidence="3" type="ORF">FSPOR_8917</name>
</gene>
<dbReference type="PANTHER" id="PTHR24198">
    <property type="entry name" value="ANKYRIN REPEAT AND PROTEIN KINASE DOMAIN-CONTAINING PROTEIN"/>
    <property type="match status" value="1"/>
</dbReference>
<sequence length="311" mass="33789">MSCRRGRTDLLKPLLENRATINVSKGPSALLEASVHTTSRALKILLKSDSNVSPKNNHGLTALALACRYGRLDKVRVLIRMKAGILGKPDNAINAGLLHGFDEMPAAMSGHLQAIMYWTVRANSLALVEKCIKASNKLPLPELSVATWLHVVAKVGHHEMIDRFFSHIDPSDKVAGDKTALHLAVVNGTSDTAQTLLGLVQKQKDAKAKVEAILALDDSGESPLSLAVTRKSGAHKELAGIFWGELAVLVMAQYRDFQLKTEHVSGVLETLARYERPGPEYILKDAFKQRVPAGTVSVPELDSWSALAWAV</sequence>
<dbReference type="PANTHER" id="PTHR24198:SF165">
    <property type="entry name" value="ANKYRIN REPEAT-CONTAINING PROTEIN-RELATED"/>
    <property type="match status" value="1"/>
</dbReference>
<dbReference type="InterPro" id="IPR002110">
    <property type="entry name" value="Ankyrin_rpt"/>
</dbReference>
<dbReference type="Proteomes" id="UP000266152">
    <property type="component" value="Unassembled WGS sequence"/>
</dbReference>
<proteinExistence type="predicted"/>
<name>A0A395RS78_FUSSP</name>
<dbReference type="SUPFAM" id="SSF48403">
    <property type="entry name" value="Ankyrin repeat"/>
    <property type="match status" value="1"/>
</dbReference>
<dbReference type="AlphaFoldDB" id="A0A395RS78"/>
<dbReference type="STRING" id="5514.A0A395RS78"/>
<evidence type="ECO:0000313" key="3">
    <source>
        <dbReference type="EMBL" id="RGP62933.1"/>
    </source>
</evidence>
<dbReference type="GO" id="GO:0005737">
    <property type="term" value="C:cytoplasm"/>
    <property type="evidence" value="ECO:0007669"/>
    <property type="project" value="TreeGrafter"/>
</dbReference>
<evidence type="ECO:0000256" key="2">
    <source>
        <dbReference type="ARBA" id="ARBA00023043"/>
    </source>
</evidence>
<dbReference type="EMBL" id="PXOF01000138">
    <property type="protein sequence ID" value="RGP62933.1"/>
    <property type="molecule type" value="Genomic_DNA"/>
</dbReference>
<comment type="caution">
    <text evidence="3">The sequence shown here is derived from an EMBL/GenBank/DDBJ whole genome shotgun (WGS) entry which is preliminary data.</text>
</comment>
<dbReference type="InterPro" id="IPR036770">
    <property type="entry name" value="Ankyrin_rpt-contain_sf"/>
</dbReference>
<protein>
    <submittedName>
        <fullName evidence="3">Ankyrin 2,3/unc44</fullName>
    </submittedName>
</protein>
<evidence type="ECO:0000313" key="4">
    <source>
        <dbReference type="Proteomes" id="UP000266152"/>
    </source>
</evidence>
<dbReference type="Pfam" id="PF12796">
    <property type="entry name" value="Ank_2"/>
    <property type="match status" value="2"/>
</dbReference>
<accession>A0A395RS78</accession>
<keyword evidence="1" id="KW-0677">Repeat</keyword>
<evidence type="ECO:0000256" key="1">
    <source>
        <dbReference type="ARBA" id="ARBA00022737"/>
    </source>
</evidence>
<dbReference type="SMART" id="SM00248">
    <property type="entry name" value="ANK"/>
    <property type="match status" value="3"/>
</dbReference>
<organism evidence="3 4">
    <name type="scientific">Fusarium sporotrichioides</name>
    <dbReference type="NCBI Taxonomy" id="5514"/>
    <lineage>
        <taxon>Eukaryota</taxon>
        <taxon>Fungi</taxon>
        <taxon>Dikarya</taxon>
        <taxon>Ascomycota</taxon>
        <taxon>Pezizomycotina</taxon>
        <taxon>Sordariomycetes</taxon>
        <taxon>Hypocreomycetidae</taxon>
        <taxon>Hypocreales</taxon>
        <taxon>Nectriaceae</taxon>
        <taxon>Fusarium</taxon>
    </lineage>
</organism>
<reference evidence="3 4" key="1">
    <citation type="journal article" date="2018" name="PLoS Pathog.">
        <title>Evolution of structural diversity of trichothecenes, a family of toxins produced by plant pathogenic and entomopathogenic fungi.</title>
        <authorList>
            <person name="Proctor R.H."/>
            <person name="McCormick S.P."/>
            <person name="Kim H.S."/>
            <person name="Cardoza R.E."/>
            <person name="Stanley A.M."/>
            <person name="Lindo L."/>
            <person name="Kelly A."/>
            <person name="Brown D.W."/>
            <person name="Lee T."/>
            <person name="Vaughan M.M."/>
            <person name="Alexander N.J."/>
            <person name="Busman M."/>
            <person name="Gutierrez S."/>
        </authorList>
    </citation>
    <scope>NUCLEOTIDE SEQUENCE [LARGE SCALE GENOMIC DNA]</scope>
    <source>
        <strain evidence="3 4">NRRL 3299</strain>
    </source>
</reference>
<keyword evidence="4" id="KW-1185">Reference proteome</keyword>
<dbReference type="Gene3D" id="1.25.40.20">
    <property type="entry name" value="Ankyrin repeat-containing domain"/>
    <property type="match status" value="2"/>
</dbReference>